<keyword evidence="12" id="KW-1185">Reference proteome</keyword>
<evidence type="ECO:0000256" key="2">
    <source>
        <dbReference type="ARBA" id="ARBA00005616"/>
    </source>
</evidence>
<keyword evidence="5" id="KW-0677">Repeat</keyword>
<dbReference type="EMBL" id="LNIX01000001">
    <property type="protein sequence ID" value="OXA63682.1"/>
    <property type="molecule type" value="Genomic_DNA"/>
</dbReference>
<reference evidence="11 12" key="1">
    <citation type="submission" date="2015-12" db="EMBL/GenBank/DDBJ databases">
        <title>The genome of Folsomia candida.</title>
        <authorList>
            <person name="Faddeeva A."/>
            <person name="Derks M.F."/>
            <person name="Anvar Y."/>
            <person name="Smit S."/>
            <person name="Van Straalen N."/>
            <person name="Roelofs D."/>
        </authorList>
    </citation>
    <scope>NUCLEOTIDE SEQUENCE [LARGE SCALE GENOMIC DNA]</scope>
    <source>
        <strain evidence="11 12">VU population</strain>
        <tissue evidence="11">Whole body</tissue>
    </source>
</reference>
<dbReference type="InterPro" id="IPR019775">
    <property type="entry name" value="WD40_repeat_CS"/>
</dbReference>
<dbReference type="AlphaFoldDB" id="A0A226F1N8"/>
<evidence type="ECO:0000256" key="3">
    <source>
        <dbReference type="ARBA" id="ARBA00022472"/>
    </source>
</evidence>
<dbReference type="SMART" id="SM00320">
    <property type="entry name" value="WD40"/>
    <property type="match status" value="6"/>
</dbReference>
<dbReference type="CDD" id="cd00200">
    <property type="entry name" value="WD40"/>
    <property type="match status" value="1"/>
</dbReference>
<dbReference type="GO" id="GO:0048188">
    <property type="term" value="C:Set1C/COMPASS complex"/>
    <property type="evidence" value="ECO:0007669"/>
    <property type="project" value="TreeGrafter"/>
</dbReference>
<dbReference type="InterPro" id="IPR036322">
    <property type="entry name" value="WD40_repeat_dom_sf"/>
</dbReference>
<dbReference type="InterPro" id="IPR015943">
    <property type="entry name" value="WD40/YVTN_repeat-like_dom_sf"/>
</dbReference>
<feature type="domain" description="Anaphase-promoting complex subunit 4-like WD40" evidence="10">
    <location>
        <begin position="35"/>
        <end position="88"/>
    </location>
</feature>
<protein>
    <submittedName>
        <fullName evidence="11">WD repeat-containing protein 82</fullName>
    </submittedName>
</protein>
<evidence type="ECO:0000313" key="11">
    <source>
        <dbReference type="EMBL" id="OXA63682.1"/>
    </source>
</evidence>
<comment type="subcellular location">
    <subcellularLocation>
        <location evidence="1">Nucleus</location>
    </subcellularLocation>
</comment>
<dbReference type="PROSITE" id="PS50082">
    <property type="entry name" value="WD_REPEATS_2"/>
    <property type="match status" value="3"/>
</dbReference>
<gene>
    <name evidence="11" type="ORF">Fcan01_01689</name>
</gene>
<dbReference type="PRINTS" id="PR00320">
    <property type="entry name" value="GPROTEINBRPT"/>
</dbReference>
<evidence type="ECO:0000256" key="7">
    <source>
        <dbReference type="ARBA" id="ARBA00023163"/>
    </source>
</evidence>
<dbReference type="Pfam" id="PF12894">
    <property type="entry name" value="ANAPC4_WD40"/>
    <property type="match status" value="1"/>
</dbReference>
<evidence type="ECO:0000259" key="10">
    <source>
        <dbReference type="Pfam" id="PF12894"/>
    </source>
</evidence>
<evidence type="ECO:0000256" key="5">
    <source>
        <dbReference type="ARBA" id="ARBA00022737"/>
    </source>
</evidence>
<feature type="repeat" description="WD" evidence="9">
    <location>
        <begin position="251"/>
        <end position="292"/>
    </location>
</feature>
<name>A0A226F1N8_FOLCA</name>
<evidence type="ECO:0000256" key="4">
    <source>
        <dbReference type="ARBA" id="ARBA00022574"/>
    </source>
</evidence>
<dbReference type="InterPro" id="IPR024977">
    <property type="entry name" value="Apc4-like_WD40_dom"/>
</dbReference>
<comment type="caution">
    <text evidence="11">The sequence shown here is derived from an EMBL/GenBank/DDBJ whole genome shotgun (WGS) entry which is preliminary data.</text>
</comment>
<dbReference type="SUPFAM" id="SSF50978">
    <property type="entry name" value="WD40 repeat-like"/>
    <property type="match status" value="1"/>
</dbReference>
<keyword evidence="7" id="KW-0804">Transcription</keyword>
<dbReference type="GO" id="GO:0006353">
    <property type="term" value="P:DNA-templated transcription termination"/>
    <property type="evidence" value="ECO:0007669"/>
    <property type="project" value="UniProtKB-KW"/>
</dbReference>
<dbReference type="PANTHER" id="PTHR19861:SF0">
    <property type="entry name" value="WD REPEAT-CONTAINING PROTEIN 82"/>
    <property type="match status" value="1"/>
</dbReference>
<keyword evidence="4 9" id="KW-0853">WD repeat</keyword>
<keyword evidence="6" id="KW-0805">Transcription regulation</keyword>
<dbReference type="InterPro" id="IPR020472">
    <property type="entry name" value="WD40_PAC1"/>
</dbReference>
<dbReference type="PROSITE" id="PS00678">
    <property type="entry name" value="WD_REPEATS_1"/>
    <property type="match status" value="2"/>
</dbReference>
<dbReference type="PROSITE" id="PS50294">
    <property type="entry name" value="WD_REPEATS_REGION"/>
    <property type="match status" value="3"/>
</dbReference>
<dbReference type="Pfam" id="PF00400">
    <property type="entry name" value="WD40"/>
    <property type="match status" value="3"/>
</dbReference>
<dbReference type="OrthoDB" id="27537at2759"/>
<dbReference type="GO" id="GO:0032785">
    <property type="term" value="P:negative regulation of DNA-templated transcription, elongation"/>
    <property type="evidence" value="ECO:0007669"/>
    <property type="project" value="UniProtKB-ARBA"/>
</dbReference>
<proteinExistence type="inferred from homology"/>
<keyword evidence="8" id="KW-0539">Nucleus</keyword>
<dbReference type="STRING" id="158441.A0A226F1N8"/>
<dbReference type="PANTHER" id="PTHR19861">
    <property type="entry name" value="WD40 REPEAT PROTEIN SWD2"/>
    <property type="match status" value="1"/>
</dbReference>
<dbReference type="Gene3D" id="2.130.10.10">
    <property type="entry name" value="YVTN repeat-like/Quinoprotein amine dehydrogenase"/>
    <property type="match status" value="2"/>
</dbReference>
<dbReference type="Proteomes" id="UP000198287">
    <property type="component" value="Unassembled WGS sequence"/>
</dbReference>
<dbReference type="GO" id="GO:0003682">
    <property type="term" value="F:chromatin binding"/>
    <property type="evidence" value="ECO:0007669"/>
    <property type="project" value="TreeGrafter"/>
</dbReference>
<evidence type="ECO:0000313" key="12">
    <source>
        <dbReference type="Proteomes" id="UP000198287"/>
    </source>
</evidence>
<dbReference type="FunFam" id="2.130.10.10:FF:000065">
    <property type="entry name" value="WD repeat-containing protein 82"/>
    <property type="match status" value="1"/>
</dbReference>
<dbReference type="InterPro" id="IPR037867">
    <property type="entry name" value="Swd2/WDR82"/>
</dbReference>
<dbReference type="GO" id="GO:0071027">
    <property type="term" value="P:nuclear RNA surveillance"/>
    <property type="evidence" value="ECO:0007669"/>
    <property type="project" value="UniProtKB-ARBA"/>
</dbReference>
<dbReference type="OMA" id="FMTFAST"/>
<keyword evidence="3" id="KW-0806">Transcription termination</keyword>
<evidence type="ECO:0000256" key="8">
    <source>
        <dbReference type="ARBA" id="ARBA00023242"/>
    </source>
</evidence>
<evidence type="ECO:0000256" key="6">
    <source>
        <dbReference type="ARBA" id="ARBA00023015"/>
    </source>
</evidence>
<organism evidence="11 12">
    <name type="scientific">Folsomia candida</name>
    <name type="common">Springtail</name>
    <dbReference type="NCBI Taxonomy" id="158441"/>
    <lineage>
        <taxon>Eukaryota</taxon>
        <taxon>Metazoa</taxon>
        <taxon>Ecdysozoa</taxon>
        <taxon>Arthropoda</taxon>
        <taxon>Hexapoda</taxon>
        <taxon>Collembola</taxon>
        <taxon>Entomobryomorpha</taxon>
        <taxon>Isotomoidea</taxon>
        <taxon>Isotomidae</taxon>
        <taxon>Proisotominae</taxon>
        <taxon>Folsomia</taxon>
    </lineage>
</organism>
<sequence>MNGEPKALDEQIEERGMKLGETALRKFHIAKFFRENTDRINSLCFSPSGDLLISSAEDDQIVIYDSEKGTIRRSLNSKKYGVDLIRFTHTKNTAVHSSTKIDDTIRYLSLHDNKYLRYFPGHTKKVTSLSMSPTDDTVLSASQDKTIRLWDLRSPNCQGFIQLQGKPVTVFDPDGLIFAAGINNECVKLYDLRSFDKAPFSSFKLPCEKDSEWSSVKFSPDGRTILITSFGSTIRLVDAFSGTLLQTFDGFTNNKNLHLEASFSPDSQFIFSGSTDGFIHIWNADSGQKVCELKGDHHTSPIQCVQFSPKSMMMVSACTSMAFWLPMMDE</sequence>
<dbReference type="InterPro" id="IPR001680">
    <property type="entry name" value="WD40_rpt"/>
</dbReference>
<evidence type="ECO:0000256" key="9">
    <source>
        <dbReference type="PROSITE-ProRule" id="PRU00221"/>
    </source>
</evidence>
<evidence type="ECO:0000256" key="1">
    <source>
        <dbReference type="ARBA" id="ARBA00004123"/>
    </source>
</evidence>
<comment type="similarity">
    <text evidence="2">Belongs to the WD repeat SWD2 family.</text>
</comment>
<accession>A0A226F1N8</accession>
<feature type="repeat" description="WD" evidence="9">
    <location>
        <begin position="119"/>
        <end position="154"/>
    </location>
</feature>
<feature type="repeat" description="WD" evidence="9">
    <location>
        <begin position="33"/>
        <end position="74"/>
    </location>
</feature>